<sequence>MQADRVESNAAVITGESTTPTAAGPTNAASSLSKNK</sequence>
<accession>A0A9E7FXA1</accession>
<evidence type="ECO:0000313" key="2">
    <source>
        <dbReference type="EMBL" id="URE01518.1"/>
    </source>
</evidence>
<feature type="region of interest" description="Disordered" evidence="1">
    <location>
        <begin position="1"/>
        <end position="36"/>
    </location>
</feature>
<protein>
    <submittedName>
        <fullName evidence="2">Uncharacterized protein</fullName>
    </submittedName>
</protein>
<dbReference type="AlphaFoldDB" id="A0A9E7FXA1"/>
<dbReference type="Proteomes" id="UP001055439">
    <property type="component" value="Chromosome 5"/>
</dbReference>
<reference evidence="2" key="1">
    <citation type="submission" date="2022-05" db="EMBL/GenBank/DDBJ databases">
        <title>The Musa troglodytarum L. genome provides insights into the mechanism of non-climacteric behaviour and enrichment of carotenoids.</title>
        <authorList>
            <person name="Wang J."/>
        </authorList>
    </citation>
    <scope>NUCLEOTIDE SEQUENCE</scope>
    <source>
        <tissue evidence="2">Leaf</tissue>
    </source>
</reference>
<evidence type="ECO:0000256" key="1">
    <source>
        <dbReference type="SAM" id="MobiDB-lite"/>
    </source>
</evidence>
<feature type="compositionally biased region" description="Low complexity" evidence="1">
    <location>
        <begin position="17"/>
        <end position="36"/>
    </location>
</feature>
<proteinExistence type="predicted"/>
<name>A0A9E7FXA1_9LILI</name>
<organism evidence="2 3">
    <name type="scientific">Musa troglodytarum</name>
    <name type="common">fe'i banana</name>
    <dbReference type="NCBI Taxonomy" id="320322"/>
    <lineage>
        <taxon>Eukaryota</taxon>
        <taxon>Viridiplantae</taxon>
        <taxon>Streptophyta</taxon>
        <taxon>Embryophyta</taxon>
        <taxon>Tracheophyta</taxon>
        <taxon>Spermatophyta</taxon>
        <taxon>Magnoliopsida</taxon>
        <taxon>Liliopsida</taxon>
        <taxon>Zingiberales</taxon>
        <taxon>Musaceae</taxon>
        <taxon>Musa</taxon>
    </lineage>
</organism>
<keyword evidence="3" id="KW-1185">Reference proteome</keyword>
<evidence type="ECO:0000313" key="3">
    <source>
        <dbReference type="Proteomes" id="UP001055439"/>
    </source>
</evidence>
<gene>
    <name evidence="2" type="ORF">MUK42_19815</name>
</gene>
<dbReference type="EMBL" id="CP097507">
    <property type="protein sequence ID" value="URE01518.1"/>
    <property type="molecule type" value="Genomic_DNA"/>
</dbReference>